<dbReference type="EMBL" id="JAKLTR010000001">
    <property type="protein sequence ID" value="MCG2613048.1"/>
    <property type="molecule type" value="Genomic_DNA"/>
</dbReference>
<comment type="caution">
    <text evidence="1">The sequence shown here is derived from an EMBL/GenBank/DDBJ whole genome shotgun (WGS) entry which is preliminary data.</text>
</comment>
<dbReference type="Proteomes" id="UP001165367">
    <property type="component" value="Unassembled WGS sequence"/>
</dbReference>
<dbReference type="RefSeq" id="WP_237868273.1">
    <property type="nucleotide sequence ID" value="NZ_JAKLTR010000001.1"/>
</dbReference>
<organism evidence="1 2">
    <name type="scientific">Terrimonas ginsenosidimutans</name>
    <dbReference type="NCBI Taxonomy" id="2908004"/>
    <lineage>
        <taxon>Bacteria</taxon>
        <taxon>Pseudomonadati</taxon>
        <taxon>Bacteroidota</taxon>
        <taxon>Chitinophagia</taxon>
        <taxon>Chitinophagales</taxon>
        <taxon>Chitinophagaceae</taxon>
        <taxon>Terrimonas</taxon>
    </lineage>
</organism>
<evidence type="ECO:0000313" key="2">
    <source>
        <dbReference type="Proteomes" id="UP001165367"/>
    </source>
</evidence>
<reference evidence="1" key="1">
    <citation type="submission" date="2022-01" db="EMBL/GenBank/DDBJ databases">
        <authorList>
            <person name="Jo J.-H."/>
            <person name="Im W.-T."/>
        </authorList>
    </citation>
    <scope>NUCLEOTIDE SEQUENCE</scope>
    <source>
        <strain evidence="1">NA20</strain>
    </source>
</reference>
<gene>
    <name evidence="1" type="ORF">LZZ85_02115</name>
</gene>
<name>A0ABS9KL41_9BACT</name>
<evidence type="ECO:0008006" key="3">
    <source>
        <dbReference type="Google" id="ProtNLM"/>
    </source>
</evidence>
<proteinExistence type="predicted"/>
<keyword evidence="2" id="KW-1185">Reference proteome</keyword>
<accession>A0ABS9KL41</accession>
<sequence>MSNRTHDILFQLIKSLEKAEKRHFKLYITRSSGKEELKIVRLFDVLDKQDVYDEKSLLKKLPGTEKRQLYNLKTHLYKQILASLRLLKSADSIDLQLNEQFDYAHILYKKGLFVQSLKLLERAKELAKAHQKFYFTAQVIALEKRIENLHITHSVQNRANILAEEANAVSKHIDVVSRVSNLSLQLFSWFTLHGHARNEKDEAGVRKFMQQNLPPETHLLTGFYERLYLYQSYCWYAFIRQDFIQYYRYAQKWVDIFESNPLMIRVETSHYIKGLHYLLNAHFDLRNYREFSVVLKKFEQFARTPRVQEHDNFRIQAFVYISTAKINQHFMHGTFKDGLKIVPEIEAKLEEYALFLDQHRIMVMNYKIATLYFGSGDYSTCIDYLQQIMHNSGELRTDLQCYARVLHLLAHYELGNYELMESLTKSVYRFMAKMENLTVVEEEMFKFLRHSFHNIPAKKLKPELELFLQKIKHLEKNRFETRAFAYLDLVSWVESKVYSKPMSDVIREKYLASKRKN</sequence>
<evidence type="ECO:0000313" key="1">
    <source>
        <dbReference type="EMBL" id="MCG2613048.1"/>
    </source>
</evidence>
<protein>
    <recommendedName>
        <fullName evidence="3">Tetratricopeptide repeat protein</fullName>
    </recommendedName>
</protein>